<dbReference type="SUPFAM" id="SSF69593">
    <property type="entry name" value="Glycerol-3-phosphate (1)-acyltransferase"/>
    <property type="match status" value="1"/>
</dbReference>
<dbReference type="EMBL" id="DXFP01000007">
    <property type="protein sequence ID" value="HIX01264.1"/>
    <property type="molecule type" value="Genomic_DNA"/>
</dbReference>
<name>A0A9D1UVQ5_9LACO</name>
<proteinExistence type="predicted"/>
<evidence type="ECO:0000313" key="2">
    <source>
        <dbReference type="Proteomes" id="UP000823963"/>
    </source>
</evidence>
<gene>
    <name evidence="1" type="ORF">H9861_00705</name>
</gene>
<comment type="caution">
    <text evidence="1">The sequence shown here is derived from an EMBL/GenBank/DDBJ whole genome shotgun (WGS) entry which is preliminary data.</text>
</comment>
<dbReference type="GO" id="GO:0016746">
    <property type="term" value="F:acyltransferase activity"/>
    <property type="evidence" value="ECO:0007669"/>
    <property type="project" value="UniProtKB-KW"/>
</dbReference>
<sequence>MARTKIQYFTDFDQDLVETTDQDYQLKSDFKWIRTDWKFNCLANSLSSLAKMFAYGFCKLYLKQSFANLEVLKPYRKQGFFLYANHTQPVGDPFLPMLVGNARRYYAICAQSNLGMPFLGPLLPYGGALPIPSDIHRLPKLIKAVKFHIERDDFITIYPEAHVWPYYTKIRPFSKAAFHFPIMVKAPSFVMTNTYQKPRVGKRPRMITYLDGPFYPDESLPAKKRQETLMQQVHQVMEKRAQQSDVEYIKYVQRKDG</sequence>
<evidence type="ECO:0000313" key="1">
    <source>
        <dbReference type="EMBL" id="HIX01264.1"/>
    </source>
</evidence>
<organism evidence="1 2">
    <name type="scientific">Candidatus Ligilactobacillus excrementigallinarum</name>
    <dbReference type="NCBI Taxonomy" id="2838641"/>
    <lineage>
        <taxon>Bacteria</taxon>
        <taxon>Bacillati</taxon>
        <taxon>Bacillota</taxon>
        <taxon>Bacilli</taxon>
        <taxon>Lactobacillales</taxon>
        <taxon>Lactobacillaceae</taxon>
        <taxon>Ligilactobacillus</taxon>
    </lineage>
</organism>
<reference evidence="1" key="2">
    <citation type="submission" date="2021-04" db="EMBL/GenBank/DDBJ databases">
        <authorList>
            <person name="Gilroy R."/>
        </authorList>
    </citation>
    <scope>NUCLEOTIDE SEQUENCE</scope>
    <source>
        <strain evidence="1">6627</strain>
    </source>
</reference>
<protein>
    <submittedName>
        <fullName evidence="1">1-acyl-sn-glycerol-3-phosphate acyltransferase</fullName>
    </submittedName>
</protein>
<accession>A0A9D1UVQ5</accession>
<dbReference type="Proteomes" id="UP000823963">
    <property type="component" value="Unassembled WGS sequence"/>
</dbReference>
<reference evidence="1" key="1">
    <citation type="journal article" date="2021" name="PeerJ">
        <title>Extensive microbial diversity within the chicken gut microbiome revealed by metagenomics and culture.</title>
        <authorList>
            <person name="Gilroy R."/>
            <person name="Ravi A."/>
            <person name="Getino M."/>
            <person name="Pursley I."/>
            <person name="Horton D.L."/>
            <person name="Alikhan N.F."/>
            <person name="Baker D."/>
            <person name="Gharbi K."/>
            <person name="Hall N."/>
            <person name="Watson M."/>
            <person name="Adriaenssens E.M."/>
            <person name="Foster-Nyarko E."/>
            <person name="Jarju S."/>
            <person name="Secka A."/>
            <person name="Antonio M."/>
            <person name="Oren A."/>
            <person name="Chaudhuri R.R."/>
            <person name="La Ragione R."/>
            <person name="Hildebrand F."/>
            <person name="Pallen M.J."/>
        </authorList>
    </citation>
    <scope>NUCLEOTIDE SEQUENCE</scope>
    <source>
        <strain evidence="1">6627</strain>
    </source>
</reference>
<keyword evidence="1" id="KW-0808">Transferase</keyword>
<dbReference type="AlphaFoldDB" id="A0A9D1UVQ5"/>
<keyword evidence="1" id="KW-0012">Acyltransferase</keyword>